<sequence length="134" mass="15069">MINEERNANVSDDLTTNANADELTSDLRGSSLINLTKYNVDEKFITAKFASLEDAKRAYEALTEHGYPRESIVLAIPGETEDQFFNSFDALESEFTKEDKNYRYVSMGLESLSPEQAVYVSSVWDAHNAVTIND</sequence>
<accession>A0AAE3IP97</accession>
<organism evidence="1 2">
    <name type="scientific">Haoranjiania flava</name>
    <dbReference type="NCBI Taxonomy" id="1856322"/>
    <lineage>
        <taxon>Bacteria</taxon>
        <taxon>Pseudomonadati</taxon>
        <taxon>Bacteroidota</taxon>
        <taxon>Chitinophagia</taxon>
        <taxon>Chitinophagales</taxon>
        <taxon>Chitinophagaceae</taxon>
        <taxon>Haoranjiania</taxon>
    </lineage>
</organism>
<evidence type="ECO:0000313" key="1">
    <source>
        <dbReference type="EMBL" id="MCU7695553.1"/>
    </source>
</evidence>
<reference evidence="1" key="1">
    <citation type="submission" date="2022-10" db="EMBL/GenBank/DDBJ databases">
        <authorList>
            <person name="Kim H.S."/>
            <person name="Kim J.-S."/>
            <person name="Suh M.K."/>
            <person name="Eom M.K."/>
            <person name="Lee J.-S."/>
        </authorList>
    </citation>
    <scope>NUCLEOTIDE SEQUENCE</scope>
    <source>
        <strain evidence="1">LIP-5</strain>
    </source>
</reference>
<dbReference type="EMBL" id="JAOTPL010000037">
    <property type="protein sequence ID" value="MCU7695553.1"/>
    <property type="molecule type" value="Genomic_DNA"/>
</dbReference>
<protein>
    <submittedName>
        <fullName evidence="1">Uncharacterized protein</fullName>
    </submittedName>
</protein>
<dbReference type="Proteomes" id="UP001209317">
    <property type="component" value="Unassembled WGS sequence"/>
</dbReference>
<proteinExistence type="predicted"/>
<keyword evidence="2" id="KW-1185">Reference proteome</keyword>
<evidence type="ECO:0000313" key="2">
    <source>
        <dbReference type="Proteomes" id="UP001209317"/>
    </source>
</evidence>
<comment type="caution">
    <text evidence="1">The sequence shown here is derived from an EMBL/GenBank/DDBJ whole genome shotgun (WGS) entry which is preliminary data.</text>
</comment>
<dbReference type="RefSeq" id="WP_263039038.1">
    <property type="nucleotide sequence ID" value="NZ_JAOTPL010000037.1"/>
</dbReference>
<gene>
    <name evidence="1" type="ORF">OD355_13590</name>
</gene>
<name>A0AAE3IP97_9BACT</name>
<dbReference type="AlphaFoldDB" id="A0AAE3IP97"/>